<dbReference type="InterPro" id="IPR022655">
    <property type="entry name" value="DUF1553"/>
</dbReference>
<proteinExistence type="predicted"/>
<evidence type="ECO:0000256" key="2">
    <source>
        <dbReference type="SAM" id="SignalP"/>
    </source>
</evidence>
<feature type="domain" description="DUF1549" evidence="3">
    <location>
        <begin position="175"/>
        <end position="387"/>
    </location>
</feature>
<evidence type="ECO:0000259" key="4">
    <source>
        <dbReference type="Pfam" id="PF07587"/>
    </source>
</evidence>
<reference evidence="6 7" key="1">
    <citation type="submission" date="2019-02" db="EMBL/GenBank/DDBJ databases">
        <title>Deep-cultivation of Planctomycetes and their phenomic and genomic characterization uncovers novel biology.</title>
        <authorList>
            <person name="Wiegand S."/>
            <person name="Jogler M."/>
            <person name="Boedeker C."/>
            <person name="Pinto D."/>
            <person name="Vollmers J."/>
            <person name="Rivas-Marin E."/>
            <person name="Kohn T."/>
            <person name="Peeters S.H."/>
            <person name="Heuer A."/>
            <person name="Rast P."/>
            <person name="Oberbeckmann S."/>
            <person name="Bunk B."/>
            <person name="Jeske O."/>
            <person name="Meyerdierks A."/>
            <person name="Storesund J.E."/>
            <person name="Kallscheuer N."/>
            <person name="Luecker S."/>
            <person name="Lage O.M."/>
            <person name="Pohl T."/>
            <person name="Merkel B.J."/>
            <person name="Hornburger P."/>
            <person name="Mueller R.-W."/>
            <person name="Bruemmer F."/>
            <person name="Labrenz M."/>
            <person name="Spormann A.M."/>
            <person name="Op den Camp H."/>
            <person name="Overmann J."/>
            <person name="Amann R."/>
            <person name="Jetten M.S.M."/>
            <person name="Mascher T."/>
            <person name="Medema M.H."/>
            <person name="Devos D.P."/>
            <person name="Kaster A.-K."/>
            <person name="Ovreas L."/>
            <person name="Rohde M."/>
            <person name="Galperin M.Y."/>
            <person name="Jogler C."/>
        </authorList>
    </citation>
    <scope>NUCLEOTIDE SEQUENCE [LARGE SCALE GENOMIC DNA]</scope>
    <source>
        <strain evidence="6 7">Mal48</strain>
    </source>
</reference>
<dbReference type="EMBL" id="CP036267">
    <property type="protein sequence ID" value="QDT33689.1"/>
    <property type="molecule type" value="Genomic_DNA"/>
</dbReference>
<dbReference type="KEGG" id="tpol:Mal48_29430"/>
<dbReference type="Proteomes" id="UP000315724">
    <property type="component" value="Chromosome"/>
</dbReference>
<evidence type="ECO:0000259" key="5">
    <source>
        <dbReference type="Pfam" id="PF07635"/>
    </source>
</evidence>
<dbReference type="Pfam" id="PF07583">
    <property type="entry name" value="PSCyt2"/>
    <property type="match status" value="1"/>
</dbReference>
<keyword evidence="1" id="KW-0175">Coiled coil</keyword>
<keyword evidence="7" id="KW-1185">Reference proteome</keyword>
<keyword evidence="2" id="KW-0732">Signal</keyword>
<dbReference type="OrthoDB" id="127107at2"/>
<evidence type="ECO:0000259" key="3">
    <source>
        <dbReference type="Pfam" id="PF07583"/>
    </source>
</evidence>
<dbReference type="InterPro" id="IPR011429">
    <property type="entry name" value="Cyt_c_Planctomycete-type"/>
</dbReference>
<protein>
    <submittedName>
        <fullName evidence="6">Planctomycete cytochrome C</fullName>
    </submittedName>
</protein>
<dbReference type="PANTHER" id="PTHR35889">
    <property type="entry name" value="CYCLOINULO-OLIGOSACCHARIDE FRUCTANOTRANSFERASE-RELATED"/>
    <property type="match status" value="1"/>
</dbReference>
<organism evidence="6 7">
    <name type="scientific">Thalassoglobus polymorphus</name>
    <dbReference type="NCBI Taxonomy" id="2527994"/>
    <lineage>
        <taxon>Bacteria</taxon>
        <taxon>Pseudomonadati</taxon>
        <taxon>Planctomycetota</taxon>
        <taxon>Planctomycetia</taxon>
        <taxon>Planctomycetales</taxon>
        <taxon>Planctomycetaceae</taxon>
        <taxon>Thalassoglobus</taxon>
    </lineage>
</organism>
<feature type="signal peptide" evidence="2">
    <location>
        <begin position="1"/>
        <end position="20"/>
    </location>
</feature>
<dbReference type="Pfam" id="PF07587">
    <property type="entry name" value="PSD1"/>
    <property type="match status" value="1"/>
</dbReference>
<dbReference type="InterPro" id="IPR013320">
    <property type="entry name" value="ConA-like_dom_sf"/>
</dbReference>
<dbReference type="Pfam" id="PF07635">
    <property type="entry name" value="PSCyt1"/>
    <property type="match status" value="1"/>
</dbReference>
<feature type="domain" description="DUF1553" evidence="4">
    <location>
        <begin position="780"/>
        <end position="1021"/>
    </location>
</feature>
<dbReference type="Gene3D" id="2.60.120.200">
    <property type="match status" value="1"/>
</dbReference>
<accession>A0A517QPX2</accession>
<feature type="coiled-coil region" evidence="1">
    <location>
        <begin position="1021"/>
        <end position="1048"/>
    </location>
</feature>
<dbReference type="PANTHER" id="PTHR35889:SF3">
    <property type="entry name" value="F-BOX DOMAIN-CONTAINING PROTEIN"/>
    <property type="match status" value="1"/>
</dbReference>
<evidence type="ECO:0000256" key="1">
    <source>
        <dbReference type="SAM" id="Coils"/>
    </source>
</evidence>
<sequence precursor="true">MKITWCCFTILSIVATSVRAADSPLTMQELEFFETKIRPVLVEKCESCHNSIDTAEAGFVLDHRSALRQGGQSGPPFDFKSPEKSLFIKVLRHEIDELKMPQGEDRLSEEVINDFLKWIKLGAPDPRQSAPAGAANMNVATWENTLKERKKWWSFQPITKPAVPRVQDESWSSHPIDKFIQRRLEEAGLELGTVADRRTLIRRLSFVLRGLPPTVEETEEFLKNSNPAAYEELVDQYLASPAFGEHWARHWMDLVRYAESHGSEGDPTIPNAWKYRDYLVRAFNADIPYDQLIREHIAGDLLPEPRVNSKLGLNESVIGPAHWRMCFHGFAPTDALDEKVRFTDDQINVFSKAFLGLTVSCARCHNHKFDPISQADYYAMFGVLGSTRPGILDASFTPQQHELQVQLKQIKRDVRTLVADNWLKSLDGFSKRVQQTALQKKAPQEVDLLSPFTALNQGAEEFGNLVRESQSRQELDLPPGSSAWDLTNQTDFEKWFAHGNGTANEPARAGDFALFADGERISPLLPAGVYSHLLSTKHRNIFSSPNFELYGEFELWVQVAGNGQSLLRYVVQNYPRRGNVYPFTTLNDGKWRWQKYDLTYWDGDSLHIEINTAPDTAVLVKDVDRSWFGIRNAVLAPKGTFQPPLEAAAYDAVFRDQGSVKITTAEELSDRYVIALRKAIHSWKADEASEAQVRLIEACRKLKLLNSLDDQDSELAALLRKYQQLEESIPLPNRVPGLLEADAADQALFILGNHHQPGAVVSRRFLEAIDPTPYETELSGRLQLAGDLVREDNPLTSRVAVNRLWHYLFGAGLVRTVDNFGQLGEKPSHPELLDELAVRFRNNGWSIKSLIREIVLTKTWQLKSLPTAKSRDIDPENRLLSHANIRRLEAEVLRDSLLSISGVLDKKMFGRPVGNATKIPRRSLYLSVRRNSLNPFLETFDFPVPFATKGRRDITNVPAQSLTLLNDPFVIAAAKQFAAQTLSKRDADRVNSDRMNIKRMTLAALGRPPSETELSSAENYLKRSRGLYQEALAQHQQIENEVKALSQEISSILTPTRQRLATAKQTGPQSEVPIGAPIAEWTFEKDFQDSIGNLHGKAKGGAKIEDGALILDGQSHVATTPIEVAIKAKTLEAVVQLTNLDQRGGGLVSIQDLSGTYFDAIVFGEQKAGHWLAGSNNFARTLPFAGTAETEAAERPVHIAITYAEDGTIQGFRNGKPYGKLYRKSEAYQFQAGKTQILFGLRHGNPSGNRLLSGKILEARLYDRALNPDEVQAIASGKAGYVSDREVLAALSSQQLGTVQNSQKQIEQLQAELAQLGKPPEPDQEWADFAHALFNLKEFLYIQ</sequence>
<dbReference type="Pfam" id="PF13385">
    <property type="entry name" value="Laminin_G_3"/>
    <property type="match status" value="1"/>
</dbReference>
<gene>
    <name evidence="6" type="ORF">Mal48_29430</name>
</gene>
<dbReference type="SUPFAM" id="SSF49899">
    <property type="entry name" value="Concanavalin A-like lectins/glucanases"/>
    <property type="match status" value="1"/>
</dbReference>
<dbReference type="InterPro" id="IPR011444">
    <property type="entry name" value="DUF1549"/>
</dbReference>
<feature type="chain" id="PRO_5022179495" evidence="2">
    <location>
        <begin position="21"/>
        <end position="1343"/>
    </location>
</feature>
<feature type="domain" description="Cytochrome C Planctomycete-type" evidence="5">
    <location>
        <begin position="45"/>
        <end position="101"/>
    </location>
</feature>
<dbReference type="RefSeq" id="WP_145200397.1">
    <property type="nucleotide sequence ID" value="NZ_CP036267.1"/>
</dbReference>
<name>A0A517QPX2_9PLAN</name>
<evidence type="ECO:0000313" key="7">
    <source>
        <dbReference type="Proteomes" id="UP000315724"/>
    </source>
</evidence>
<evidence type="ECO:0000313" key="6">
    <source>
        <dbReference type="EMBL" id="QDT33689.1"/>
    </source>
</evidence>